<dbReference type="EMBL" id="JALLAZ020001721">
    <property type="protein sequence ID" value="KAL3766766.1"/>
    <property type="molecule type" value="Genomic_DNA"/>
</dbReference>
<feature type="compositionally biased region" description="Low complexity" evidence="1">
    <location>
        <begin position="734"/>
        <end position="747"/>
    </location>
</feature>
<feature type="compositionally biased region" description="Low complexity" evidence="1">
    <location>
        <begin position="778"/>
        <end position="792"/>
    </location>
</feature>
<dbReference type="AlphaFoldDB" id="A0ABD3MVA4"/>
<keyword evidence="3" id="KW-0732">Signal</keyword>
<evidence type="ECO:0000256" key="1">
    <source>
        <dbReference type="SAM" id="MobiDB-lite"/>
    </source>
</evidence>
<feature type="region of interest" description="Disordered" evidence="1">
    <location>
        <begin position="734"/>
        <end position="799"/>
    </location>
</feature>
<evidence type="ECO:0000313" key="4">
    <source>
        <dbReference type="EMBL" id="KAL3766766.1"/>
    </source>
</evidence>
<dbReference type="Proteomes" id="UP001530315">
    <property type="component" value="Unassembled WGS sequence"/>
</dbReference>
<keyword evidence="2" id="KW-1133">Transmembrane helix</keyword>
<reference evidence="4 5" key="1">
    <citation type="submission" date="2024-10" db="EMBL/GenBank/DDBJ databases">
        <title>Updated reference genomes for cyclostephanoid diatoms.</title>
        <authorList>
            <person name="Roberts W.R."/>
            <person name="Alverson A.J."/>
        </authorList>
    </citation>
    <scope>NUCLEOTIDE SEQUENCE [LARGE SCALE GENOMIC DNA]</scope>
    <source>
        <strain evidence="4 5">AJA276-08</strain>
    </source>
</reference>
<protein>
    <submittedName>
        <fullName evidence="4">Uncharacterized protein</fullName>
    </submittedName>
</protein>
<feature type="transmembrane region" description="Helical" evidence="2">
    <location>
        <begin position="302"/>
        <end position="321"/>
    </location>
</feature>
<proteinExistence type="predicted"/>
<sequence length="799" mass="85973">MMSSIVRSTVILLAARIFCADSLTLPYKFIGDNAVGSSAFCMIDHSTNHMNPQTAKITKTLLPLATTTHAGRNVIPKTTSSVASPLIDWGLLATTHASYAAAPFVAISRMISFIIADSPSKIVIQGEEVVTTPSPTLLTFYALDACSASHVDALCEEEEGALAFKEAILRGLGGAAANQMTSQTIETTKTGTFAEIFPGWDNALGNEEESASTLAFEEAINRLEEITCKAAYKIPTYLYQDTPKAWSDPTLNHVSERIEDFLLNPLLYAAVLFVAISMMIYIIIGATRLFKNNVYGRGMMAIQPYTVLTCFAVVASLAGSVHAQEICYGSYALPSGVSPGTNPFINGTINLFGDGWGENPNITGWVGTEYSTSFVQVKLYVSGDQAGNGNSALAGRAFVGYTNPYLCVAAYLDYTTDGNTNCNVEVGSSYVNYNKLQNNPNPKLTSESSGANFEYVRYSGGSGSSRVIGYESCWNMVGKIGFESGNPMEIHFNRICGSHEPTNPPETAPPISDFTPNPSFITPYCPTAYNLSSTSTSKLPDIDGNIKQDGDGLIGSNWTGDEYINFTLIDMYISGNRAGTNTSDGSSRGNADKAGAVHIGYDCKTNTFCVAAYLLNIPANEKCEIEPTTDEAWVKYNNTDGTKPSTKKLDSSTSYGNFRYVKYPDAGGRTIGYEACWNMGGEAGFTSGTSVEVHMNRKCSPSSPGETDTIATNRAGNVGICLFWEECGPTNAPMTPATASPTFTPTRKPTKKPRLPTRKPTTRKPMLPMQQQASLVETKSPTKSPTKLPTKTPTKRINS</sequence>
<comment type="caution">
    <text evidence="4">The sequence shown here is derived from an EMBL/GenBank/DDBJ whole genome shotgun (WGS) entry which is preliminary data.</text>
</comment>
<organism evidence="4 5">
    <name type="scientific">Stephanodiscus triporus</name>
    <dbReference type="NCBI Taxonomy" id="2934178"/>
    <lineage>
        <taxon>Eukaryota</taxon>
        <taxon>Sar</taxon>
        <taxon>Stramenopiles</taxon>
        <taxon>Ochrophyta</taxon>
        <taxon>Bacillariophyta</taxon>
        <taxon>Coscinodiscophyceae</taxon>
        <taxon>Thalassiosirophycidae</taxon>
        <taxon>Stephanodiscales</taxon>
        <taxon>Stephanodiscaceae</taxon>
        <taxon>Stephanodiscus</taxon>
    </lineage>
</organism>
<gene>
    <name evidence="4" type="ORF">ACHAW5_010946</name>
</gene>
<evidence type="ECO:0000256" key="2">
    <source>
        <dbReference type="SAM" id="Phobius"/>
    </source>
</evidence>
<keyword evidence="2" id="KW-0472">Membrane</keyword>
<accession>A0ABD3MVA4</accession>
<feature type="transmembrane region" description="Helical" evidence="2">
    <location>
        <begin position="266"/>
        <end position="290"/>
    </location>
</feature>
<keyword evidence="5" id="KW-1185">Reference proteome</keyword>
<feature type="signal peptide" evidence="3">
    <location>
        <begin position="1"/>
        <end position="22"/>
    </location>
</feature>
<keyword evidence="2" id="KW-0812">Transmembrane</keyword>
<evidence type="ECO:0000313" key="5">
    <source>
        <dbReference type="Proteomes" id="UP001530315"/>
    </source>
</evidence>
<evidence type="ECO:0000256" key="3">
    <source>
        <dbReference type="SAM" id="SignalP"/>
    </source>
</evidence>
<feature type="chain" id="PRO_5044749677" evidence="3">
    <location>
        <begin position="23"/>
        <end position="799"/>
    </location>
</feature>
<name>A0ABD3MVA4_9STRA</name>
<feature type="compositionally biased region" description="Basic residues" evidence="1">
    <location>
        <begin position="748"/>
        <end position="762"/>
    </location>
</feature>